<proteinExistence type="inferred from homology"/>
<accession>A0A8J2Z107</accession>
<dbReference type="GO" id="GO:0036431">
    <property type="term" value="F:dCMP kinase activity"/>
    <property type="evidence" value="ECO:0007669"/>
    <property type="project" value="InterPro"/>
</dbReference>
<name>A0A8J2Z107_9PROT</name>
<evidence type="ECO:0000313" key="10">
    <source>
        <dbReference type="EMBL" id="GGF41882.1"/>
    </source>
</evidence>
<comment type="catalytic activity">
    <reaction evidence="6 8">
        <text>dCMP + ATP = dCDP + ADP</text>
        <dbReference type="Rhea" id="RHEA:25094"/>
        <dbReference type="ChEBI" id="CHEBI:30616"/>
        <dbReference type="ChEBI" id="CHEBI:57566"/>
        <dbReference type="ChEBI" id="CHEBI:58593"/>
        <dbReference type="ChEBI" id="CHEBI:456216"/>
        <dbReference type="EC" id="2.7.4.25"/>
    </reaction>
</comment>
<dbReference type="EC" id="2.7.4.25" evidence="8"/>
<dbReference type="RefSeq" id="WP_189051420.1">
    <property type="nucleotide sequence ID" value="NZ_BMJQ01000018.1"/>
</dbReference>
<comment type="caution">
    <text evidence="10">The sequence shown here is derived from an EMBL/GenBank/DDBJ whole genome shotgun (WGS) entry which is preliminary data.</text>
</comment>
<dbReference type="InterPro" id="IPR027417">
    <property type="entry name" value="P-loop_NTPase"/>
</dbReference>
<evidence type="ECO:0000256" key="3">
    <source>
        <dbReference type="ARBA" id="ARBA00022741"/>
    </source>
</evidence>
<gene>
    <name evidence="8 10" type="primary">cmk</name>
    <name evidence="10" type="ORF">GCM10011611_55420</name>
</gene>
<feature type="domain" description="Cytidylate kinase" evidence="9">
    <location>
        <begin position="6"/>
        <end position="209"/>
    </location>
</feature>
<feature type="binding site" evidence="8">
    <location>
        <begin position="10"/>
        <end position="18"/>
    </location>
    <ligand>
        <name>ATP</name>
        <dbReference type="ChEBI" id="CHEBI:30616"/>
    </ligand>
</feature>
<evidence type="ECO:0000256" key="8">
    <source>
        <dbReference type="HAMAP-Rule" id="MF_00238"/>
    </source>
</evidence>
<dbReference type="InterPro" id="IPR011994">
    <property type="entry name" value="Cytidylate_kinase_dom"/>
</dbReference>
<evidence type="ECO:0000256" key="4">
    <source>
        <dbReference type="ARBA" id="ARBA00022777"/>
    </source>
</evidence>
<evidence type="ECO:0000256" key="5">
    <source>
        <dbReference type="ARBA" id="ARBA00022840"/>
    </source>
</evidence>
<dbReference type="GO" id="GO:0005737">
    <property type="term" value="C:cytoplasm"/>
    <property type="evidence" value="ECO:0007669"/>
    <property type="project" value="UniProtKB-SubCell"/>
</dbReference>
<evidence type="ECO:0000256" key="2">
    <source>
        <dbReference type="ARBA" id="ARBA00022679"/>
    </source>
</evidence>
<evidence type="ECO:0000256" key="6">
    <source>
        <dbReference type="ARBA" id="ARBA00047615"/>
    </source>
</evidence>
<evidence type="ECO:0000256" key="7">
    <source>
        <dbReference type="ARBA" id="ARBA00048478"/>
    </source>
</evidence>
<reference evidence="10" key="1">
    <citation type="journal article" date="2014" name="Int. J. Syst. Evol. Microbiol.">
        <title>Complete genome sequence of Corynebacterium casei LMG S-19264T (=DSM 44701T), isolated from a smear-ripened cheese.</title>
        <authorList>
            <consortium name="US DOE Joint Genome Institute (JGI-PGF)"/>
            <person name="Walter F."/>
            <person name="Albersmeier A."/>
            <person name="Kalinowski J."/>
            <person name="Ruckert C."/>
        </authorList>
    </citation>
    <scope>NUCLEOTIDE SEQUENCE</scope>
    <source>
        <strain evidence="10">CGMCC 1.15725</strain>
    </source>
</reference>
<keyword evidence="2 8" id="KW-0808">Transferase</keyword>
<keyword evidence="5 8" id="KW-0067">ATP-binding</keyword>
<dbReference type="Proteomes" id="UP000646365">
    <property type="component" value="Unassembled WGS sequence"/>
</dbReference>
<keyword evidence="11" id="KW-1185">Reference proteome</keyword>
<dbReference type="InterPro" id="IPR003136">
    <property type="entry name" value="Cytidylate_kin"/>
</dbReference>
<dbReference type="EMBL" id="BMJQ01000018">
    <property type="protein sequence ID" value="GGF41882.1"/>
    <property type="molecule type" value="Genomic_DNA"/>
</dbReference>
<dbReference type="CDD" id="cd02020">
    <property type="entry name" value="CMPK"/>
    <property type="match status" value="1"/>
</dbReference>
<organism evidence="10 11">
    <name type="scientific">Aliidongia dinghuensis</name>
    <dbReference type="NCBI Taxonomy" id="1867774"/>
    <lineage>
        <taxon>Bacteria</taxon>
        <taxon>Pseudomonadati</taxon>
        <taxon>Pseudomonadota</taxon>
        <taxon>Alphaproteobacteria</taxon>
        <taxon>Rhodospirillales</taxon>
        <taxon>Dongiaceae</taxon>
        <taxon>Aliidongia</taxon>
    </lineage>
</organism>
<reference evidence="10" key="2">
    <citation type="submission" date="2020-09" db="EMBL/GenBank/DDBJ databases">
        <authorList>
            <person name="Sun Q."/>
            <person name="Zhou Y."/>
        </authorList>
    </citation>
    <scope>NUCLEOTIDE SEQUENCE</scope>
    <source>
        <strain evidence="10">CGMCC 1.15725</strain>
    </source>
</reference>
<keyword evidence="8" id="KW-0963">Cytoplasm</keyword>
<dbReference type="GO" id="GO:0005524">
    <property type="term" value="F:ATP binding"/>
    <property type="evidence" value="ECO:0007669"/>
    <property type="project" value="UniProtKB-UniRule"/>
</dbReference>
<dbReference type="Pfam" id="PF02224">
    <property type="entry name" value="Cytidylate_kin"/>
    <property type="match status" value="1"/>
</dbReference>
<keyword evidence="3 8" id="KW-0547">Nucleotide-binding</keyword>
<protein>
    <recommendedName>
        <fullName evidence="8">Cytidylate kinase</fullName>
        <shortName evidence="8">CK</shortName>
        <ecNumber evidence="8">2.7.4.25</ecNumber>
    </recommendedName>
    <alternativeName>
        <fullName evidence="8">Cytidine monophosphate kinase</fullName>
        <shortName evidence="8">CMP kinase</shortName>
    </alternativeName>
</protein>
<evidence type="ECO:0000259" key="9">
    <source>
        <dbReference type="Pfam" id="PF02224"/>
    </source>
</evidence>
<keyword evidence="4 8" id="KW-0418">Kinase</keyword>
<sequence length="221" mass="22515">MASLVIAVDGPAAAGKGTLARRLAAELRLAHLDTGALYRATARDVLAAGIEPNDAEGAAAIAAKLDPASLADPALRSEAVGRVASVVSAHPSVRAALLDYQRNFAHRPPGGAAGAVLDGRDVGTVVCPDATVKLFVTASVEARADRRVRELEAAGGPVDAGAVLADMVARDERDTKRSAAPLRPAHDAVVLDTSGLDADEAFEAALAIVRARARTAGRPQA</sequence>
<comment type="similarity">
    <text evidence="1 8">Belongs to the cytidylate kinase family. Type 1 subfamily.</text>
</comment>
<dbReference type="AlphaFoldDB" id="A0A8J2Z107"/>
<dbReference type="HAMAP" id="MF_00238">
    <property type="entry name" value="Cytidyl_kinase_type1"/>
    <property type="match status" value="1"/>
</dbReference>
<evidence type="ECO:0000313" key="11">
    <source>
        <dbReference type="Proteomes" id="UP000646365"/>
    </source>
</evidence>
<comment type="subcellular location">
    <subcellularLocation>
        <location evidence="8">Cytoplasm</location>
    </subcellularLocation>
</comment>
<dbReference type="SUPFAM" id="SSF52540">
    <property type="entry name" value="P-loop containing nucleoside triphosphate hydrolases"/>
    <property type="match status" value="1"/>
</dbReference>
<dbReference type="Gene3D" id="3.40.50.300">
    <property type="entry name" value="P-loop containing nucleotide triphosphate hydrolases"/>
    <property type="match status" value="1"/>
</dbReference>
<evidence type="ECO:0000256" key="1">
    <source>
        <dbReference type="ARBA" id="ARBA00009427"/>
    </source>
</evidence>
<dbReference type="GO" id="GO:0006220">
    <property type="term" value="P:pyrimidine nucleotide metabolic process"/>
    <property type="evidence" value="ECO:0007669"/>
    <property type="project" value="UniProtKB-UniRule"/>
</dbReference>
<dbReference type="NCBIfam" id="TIGR00017">
    <property type="entry name" value="cmk"/>
    <property type="match status" value="1"/>
</dbReference>
<comment type="catalytic activity">
    <reaction evidence="7 8">
        <text>CMP + ATP = CDP + ADP</text>
        <dbReference type="Rhea" id="RHEA:11600"/>
        <dbReference type="ChEBI" id="CHEBI:30616"/>
        <dbReference type="ChEBI" id="CHEBI:58069"/>
        <dbReference type="ChEBI" id="CHEBI:60377"/>
        <dbReference type="ChEBI" id="CHEBI:456216"/>
        <dbReference type="EC" id="2.7.4.25"/>
    </reaction>
</comment>